<keyword evidence="3" id="KW-0624">Polysaccharide degradation</keyword>
<dbReference type="PANTHER" id="PTHR22595">
    <property type="entry name" value="CHITINASE-RELATED"/>
    <property type="match status" value="1"/>
</dbReference>
<dbReference type="Pfam" id="PF00182">
    <property type="entry name" value="Glyco_hydro_19"/>
    <property type="match status" value="1"/>
</dbReference>
<feature type="chain" id="PRO_5013579049" evidence="7">
    <location>
        <begin position="25"/>
        <end position="254"/>
    </location>
</feature>
<dbReference type="OrthoDB" id="5985073at2759"/>
<feature type="domain" description="Glycoside hydrolase family 19 catalytic" evidence="9">
    <location>
        <begin position="158"/>
        <end position="168"/>
    </location>
</feature>
<dbReference type="Gene3D" id="1.10.530.10">
    <property type="match status" value="1"/>
</dbReference>
<dbReference type="GO" id="GO:0005975">
    <property type="term" value="P:carbohydrate metabolic process"/>
    <property type="evidence" value="ECO:0007669"/>
    <property type="project" value="InterPro"/>
</dbReference>
<dbReference type="GO" id="GO:0004568">
    <property type="term" value="F:chitinase activity"/>
    <property type="evidence" value="ECO:0007669"/>
    <property type="project" value="InterPro"/>
</dbReference>
<dbReference type="SUPFAM" id="SSF53955">
    <property type="entry name" value="Lysozyme-like"/>
    <property type="match status" value="1"/>
</dbReference>
<comment type="function">
    <text evidence="1">Defense against chitin-containing fungal pathogens.</text>
</comment>
<comment type="caution">
    <text evidence="10">The sequence shown here is derived from an EMBL/GenBank/DDBJ whole genome shotgun (WGS) entry which is preliminary data.</text>
</comment>
<dbReference type="InterPro" id="IPR000726">
    <property type="entry name" value="Glyco_hydro_19_cat"/>
</dbReference>
<protein>
    <submittedName>
        <fullName evidence="10">Acidic endochitinase Q</fullName>
    </submittedName>
</protein>
<keyword evidence="2" id="KW-0611">Plant defense</keyword>
<proteinExistence type="predicted"/>
<evidence type="ECO:0000313" key="11">
    <source>
        <dbReference type="Proteomes" id="UP000224567"/>
    </source>
</evidence>
<evidence type="ECO:0000256" key="2">
    <source>
        <dbReference type="ARBA" id="ARBA00022821"/>
    </source>
</evidence>
<keyword evidence="3" id="KW-0119">Carbohydrate metabolism</keyword>
<feature type="disulfide bond" evidence="6">
    <location>
        <begin position="48"/>
        <end position="106"/>
    </location>
</feature>
<sequence>MEFSVSPVALSCLFFLFLITGTLAQNIGSIVTKDLFEQMLSFRNNDVCPGKGFYTYEAFITAANSFSAFGTTGDDTARKKEVAAFFGQTSHETNGGSAGTFTGGYCFVREGNQMGSGFYGRGPIQLTGQSNYEGAGRGIGVGQDLVNNPDKVATDRVISFKTAIWYWMTAQDNKPSCHDVIIGRWTPSPADTSANRKPGYGVITNIINGGIECGKGRNDAVENRIGFYKRYCGMLNVPTGDNLDCYDQRNFTQG</sequence>
<dbReference type="Gene3D" id="3.30.20.10">
    <property type="entry name" value="Endochitinase, domain 2"/>
    <property type="match status" value="1"/>
</dbReference>
<feature type="signal peptide" evidence="7">
    <location>
        <begin position="1"/>
        <end position="24"/>
    </location>
</feature>
<dbReference type="InterPro" id="IPR016283">
    <property type="entry name" value="Glyco_hydro_19"/>
</dbReference>
<dbReference type="InterPro" id="IPR023346">
    <property type="entry name" value="Lysozyme-like_dom_sf"/>
</dbReference>
<reference evidence="11" key="2">
    <citation type="journal article" date="2017" name="J. Anim. Genet.">
        <title>Multiple reference genome sequences of hot pepper reveal the massive evolution of plant disease resistance genes by retroduplication.</title>
        <authorList>
            <person name="Kim S."/>
            <person name="Park J."/>
            <person name="Yeom S.-I."/>
            <person name="Kim Y.-M."/>
            <person name="Seo E."/>
            <person name="Kim K.-T."/>
            <person name="Kim M.-S."/>
            <person name="Lee J.M."/>
            <person name="Cheong K."/>
            <person name="Shin H.-S."/>
            <person name="Kim S.-B."/>
            <person name="Han K."/>
            <person name="Lee J."/>
            <person name="Park M."/>
            <person name="Lee H.-A."/>
            <person name="Lee H.-Y."/>
            <person name="Lee Y."/>
            <person name="Oh S."/>
            <person name="Lee J.H."/>
            <person name="Choi E."/>
            <person name="Choi E."/>
            <person name="Lee S.E."/>
            <person name="Jeon J."/>
            <person name="Kim H."/>
            <person name="Choi G."/>
            <person name="Song H."/>
            <person name="Lee J."/>
            <person name="Lee S.-C."/>
            <person name="Kwon J.-K."/>
            <person name="Lee H.-Y."/>
            <person name="Koo N."/>
            <person name="Hong Y."/>
            <person name="Kim R.W."/>
            <person name="Kang W.-H."/>
            <person name="Huh J.H."/>
            <person name="Kang B.-C."/>
            <person name="Yang T.-J."/>
            <person name="Lee Y.-H."/>
            <person name="Bennetzen J.L."/>
            <person name="Choi D."/>
        </authorList>
    </citation>
    <scope>NUCLEOTIDE SEQUENCE [LARGE SCALE GENOMIC DNA]</scope>
    <source>
        <strain evidence="11">cv. PBC81</strain>
    </source>
</reference>
<dbReference type="PROSITE" id="PS00774">
    <property type="entry name" value="CHITINASE_19_2"/>
    <property type="match status" value="1"/>
</dbReference>
<name>A0A2G2XFX6_CAPBA</name>
<evidence type="ECO:0000256" key="5">
    <source>
        <dbReference type="PIRSR" id="PIRSR001060-1"/>
    </source>
</evidence>
<dbReference type="Proteomes" id="UP000224567">
    <property type="component" value="Unassembled WGS sequence"/>
</dbReference>
<dbReference type="GO" id="GO:0016998">
    <property type="term" value="P:cell wall macromolecule catabolic process"/>
    <property type="evidence" value="ECO:0007669"/>
    <property type="project" value="InterPro"/>
</dbReference>
<feature type="active site" description="Proton donor" evidence="5">
    <location>
        <position position="92"/>
    </location>
</feature>
<dbReference type="EMBL" id="MLFT02000002">
    <property type="protein sequence ID" value="PHT56395.1"/>
    <property type="molecule type" value="Genomic_DNA"/>
</dbReference>
<keyword evidence="4 6" id="KW-1015">Disulfide bond</keyword>
<evidence type="ECO:0000256" key="4">
    <source>
        <dbReference type="ARBA" id="ARBA00023157"/>
    </source>
</evidence>
<dbReference type="PIRSF" id="PIRSF001060">
    <property type="entry name" value="Endochitinase"/>
    <property type="match status" value="1"/>
</dbReference>
<evidence type="ECO:0000256" key="6">
    <source>
        <dbReference type="PIRSR" id="PIRSR001060-2"/>
    </source>
</evidence>
<evidence type="ECO:0000259" key="8">
    <source>
        <dbReference type="PROSITE" id="PS00773"/>
    </source>
</evidence>
<keyword evidence="11" id="KW-1185">Reference proteome</keyword>
<evidence type="ECO:0000259" key="9">
    <source>
        <dbReference type="PROSITE" id="PS00774"/>
    </source>
</evidence>
<dbReference type="AlphaFoldDB" id="A0A2G2XFX6"/>
<dbReference type="PANTHER" id="PTHR22595:SF159">
    <property type="entry name" value="ACIDIC 26 KDA ENDOCHITINASE"/>
    <property type="match status" value="1"/>
</dbReference>
<gene>
    <name evidence="10" type="ORF">CQW23_04881</name>
</gene>
<dbReference type="GO" id="GO:0006032">
    <property type="term" value="P:chitin catabolic process"/>
    <property type="evidence" value="ECO:0007669"/>
    <property type="project" value="UniProtKB-KW"/>
</dbReference>
<feature type="domain" description="Glycoside hydrolase family 19 catalytic" evidence="8">
    <location>
        <begin position="48"/>
        <end position="70"/>
    </location>
</feature>
<feature type="disulfide bond" evidence="6">
    <location>
        <begin position="213"/>
        <end position="245"/>
    </location>
</feature>
<evidence type="ECO:0000313" key="10">
    <source>
        <dbReference type="EMBL" id="PHT56395.1"/>
    </source>
</evidence>
<reference evidence="10 11" key="1">
    <citation type="journal article" date="2017" name="Genome Biol.">
        <title>New reference genome sequences of hot pepper reveal the massive evolution of plant disease-resistance genes by retroduplication.</title>
        <authorList>
            <person name="Kim S."/>
            <person name="Park J."/>
            <person name="Yeom S.I."/>
            <person name="Kim Y.M."/>
            <person name="Seo E."/>
            <person name="Kim K.T."/>
            <person name="Kim M.S."/>
            <person name="Lee J.M."/>
            <person name="Cheong K."/>
            <person name="Shin H.S."/>
            <person name="Kim S.B."/>
            <person name="Han K."/>
            <person name="Lee J."/>
            <person name="Park M."/>
            <person name="Lee H.A."/>
            <person name="Lee H.Y."/>
            <person name="Lee Y."/>
            <person name="Oh S."/>
            <person name="Lee J.H."/>
            <person name="Choi E."/>
            <person name="Choi E."/>
            <person name="Lee S.E."/>
            <person name="Jeon J."/>
            <person name="Kim H."/>
            <person name="Choi G."/>
            <person name="Song H."/>
            <person name="Lee J."/>
            <person name="Lee S.C."/>
            <person name="Kwon J.K."/>
            <person name="Lee H.Y."/>
            <person name="Koo N."/>
            <person name="Hong Y."/>
            <person name="Kim R.W."/>
            <person name="Kang W.H."/>
            <person name="Huh J.H."/>
            <person name="Kang B.C."/>
            <person name="Yang T.J."/>
            <person name="Lee Y.H."/>
            <person name="Bennetzen J.L."/>
            <person name="Choi D."/>
        </authorList>
    </citation>
    <scope>NUCLEOTIDE SEQUENCE [LARGE SCALE GENOMIC DNA]</scope>
    <source>
        <strain evidence="11">cv. PBC81</strain>
    </source>
</reference>
<evidence type="ECO:0000256" key="7">
    <source>
        <dbReference type="SAM" id="SignalP"/>
    </source>
</evidence>
<evidence type="ECO:0000256" key="1">
    <source>
        <dbReference type="ARBA" id="ARBA00003102"/>
    </source>
</evidence>
<dbReference type="CDD" id="cd00325">
    <property type="entry name" value="chitinase_GH19"/>
    <property type="match status" value="1"/>
</dbReference>
<dbReference type="GO" id="GO:0050832">
    <property type="term" value="P:defense response to fungus"/>
    <property type="evidence" value="ECO:0007669"/>
    <property type="project" value="TreeGrafter"/>
</dbReference>
<accession>A0A2G2XFX6</accession>
<organism evidence="10 11">
    <name type="scientific">Capsicum baccatum</name>
    <name type="common">Peruvian pepper</name>
    <dbReference type="NCBI Taxonomy" id="33114"/>
    <lineage>
        <taxon>Eukaryota</taxon>
        <taxon>Viridiplantae</taxon>
        <taxon>Streptophyta</taxon>
        <taxon>Embryophyta</taxon>
        <taxon>Tracheophyta</taxon>
        <taxon>Spermatophyta</taxon>
        <taxon>Magnoliopsida</taxon>
        <taxon>eudicotyledons</taxon>
        <taxon>Gunneridae</taxon>
        <taxon>Pentapetalae</taxon>
        <taxon>asterids</taxon>
        <taxon>lamiids</taxon>
        <taxon>Solanales</taxon>
        <taxon>Solanaceae</taxon>
        <taxon>Solanoideae</taxon>
        <taxon>Capsiceae</taxon>
        <taxon>Capsicum</taxon>
    </lineage>
</organism>
<keyword evidence="7" id="KW-0732">Signal</keyword>
<evidence type="ECO:0000256" key="3">
    <source>
        <dbReference type="ARBA" id="ARBA00023024"/>
    </source>
</evidence>
<dbReference type="PROSITE" id="PS00773">
    <property type="entry name" value="CHITINASE_19_1"/>
    <property type="match status" value="1"/>
</dbReference>
<keyword evidence="3" id="KW-0146">Chitin degradation</keyword>